<dbReference type="PROSITE" id="PS50005">
    <property type="entry name" value="TPR"/>
    <property type="match status" value="1"/>
</dbReference>
<proteinExistence type="predicted"/>
<evidence type="ECO:0000256" key="1">
    <source>
        <dbReference type="PROSITE-ProRule" id="PRU00339"/>
    </source>
</evidence>
<reference evidence="2 3" key="1">
    <citation type="submission" date="2019-04" db="EMBL/GenBank/DDBJ databases">
        <authorList>
            <person name="Yang Y."/>
            <person name="Wei D."/>
        </authorList>
    </citation>
    <scope>NUCLEOTIDE SEQUENCE [LARGE SCALE GENOMIC DNA]</scope>
    <source>
        <strain evidence="2 3">L-1-4w-11</strain>
    </source>
</reference>
<accession>A0A4U1L3T5</accession>
<keyword evidence="3" id="KW-1185">Reference proteome</keyword>
<dbReference type="Gene3D" id="1.25.40.10">
    <property type="entry name" value="Tetratricopeptide repeat domain"/>
    <property type="match status" value="1"/>
</dbReference>
<dbReference type="RefSeq" id="WP_136943507.1">
    <property type="nucleotide sequence ID" value="NZ_SWKR01000002.1"/>
</dbReference>
<name>A0A4U1L3T5_9SPHN</name>
<evidence type="ECO:0008006" key="4">
    <source>
        <dbReference type="Google" id="ProtNLM"/>
    </source>
</evidence>
<keyword evidence="1" id="KW-0802">TPR repeat</keyword>
<dbReference type="Proteomes" id="UP000309138">
    <property type="component" value="Unassembled WGS sequence"/>
</dbReference>
<dbReference type="InterPro" id="IPR012668">
    <property type="entry name" value="CHP02466"/>
</dbReference>
<dbReference type="SUPFAM" id="SSF48452">
    <property type="entry name" value="TPR-like"/>
    <property type="match status" value="1"/>
</dbReference>
<comment type="caution">
    <text evidence="2">The sequence shown here is derived from an EMBL/GenBank/DDBJ whole genome shotgun (WGS) entry which is preliminary data.</text>
</comment>
<dbReference type="SMART" id="SM00028">
    <property type="entry name" value="TPR"/>
    <property type="match status" value="2"/>
</dbReference>
<dbReference type="OrthoDB" id="9783136at2"/>
<sequence length="401" mass="43999">MTNYQRILVEHAAPITRAQERALLRTAFATNPGSLVIRRKLAFMGMAADAFDEVIQLLSAIALDERQYNDNLILAEAHLAREEFDDTRLAAAAASLAIAIAGDRHERAAALATRGRAEVRLGDIEAARTTFEEALELDPANKNACKRLVSLHLKAGDCRGVLELIDDLAKRGSLHSRALAARTLALARLGDIEAARTSVNHAVFRHRQQLPTPPGWPSLAAFNAALALELLDHPGLTYDRYGTASERTWRIDEPLAGGRPLVKVLVSLLAKAVDAYIDRLPRIDHPWISARPERGILHSWCVITESAGFETWHVHQFGWMSGVYYVDVPSSITKGSGPAGCLAFGIPEDEAGQEAAEAFGYELVRPQSGSMLLFPSHAYHRTFPHGATERRICLAFDIWPA</sequence>
<organism evidence="2 3">
    <name type="scientific">Sphingomonas baiyangensis</name>
    <dbReference type="NCBI Taxonomy" id="2572576"/>
    <lineage>
        <taxon>Bacteria</taxon>
        <taxon>Pseudomonadati</taxon>
        <taxon>Pseudomonadota</taxon>
        <taxon>Alphaproteobacteria</taxon>
        <taxon>Sphingomonadales</taxon>
        <taxon>Sphingomonadaceae</taxon>
        <taxon>Sphingomonas</taxon>
    </lineage>
</organism>
<evidence type="ECO:0000313" key="3">
    <source>
        <dbReference type="Proteomes" id="UP000309138"/>
    </source>
</evidence>
<dbReference type="InterPro" id="IPR011990">
    <property type="entry name" value="TPR-like_helical_dom_sf"/>
</dbReference>
<evidence type="ECO:0000313" key="2">
    <source>
        <dbReference type="EMBL" id="TKD51571.1"/>
    </source>
</evidence>
<dbReference type="Pfam" id="PF13428">
    <property type="entry name" value="TPR_14"/>
    <property type="match status" value="1"/>
</dbReference>
<dbReference type="AlphaFoldDB" id="A0A4U1L3T5"/>
<gene>
    <name evidence="2" type="ORF">FBR43_13010</name>
</gene>
<dbReference type="Pfam" id="PF13759">
    <property type="entry name" value="2OG-FeII_Oxy_5"/>
    <property type="match status" value="1"/>
</dbReference>
<dbReference type="EMBL" id="SWKR01000002">
    <property type="protein sequence ID" value="TKD51571.1"/>
    <property type="molecule type" value="Genomic_DNA"/>
</dbReference>
<dbReference type="Gene3D" id="2.60.120.620">
    <property type="entry name" value="q2cbj1_9rhob like domain"/>
    <property type="match status" value="1"/>
</dbReference>
<dbReference type="InterPro" id="IPR019734">
    <property type="entry name" value="TPR_rpt"/>
</dbReference>
<dbReference type="PROSITE" id="PS50293">
    <property type="entry name" value="TPR_REGION"/>
    <property type="match status" value="1"/>
</dbReference>
<feature type="repeat" description="TPR" evidence="1">
    <location>
        <begin position="108"/>
        <end position="141"/>
    </location>
</feature>
<protein>
    <recommendedName>
        <fullName evidence="4">Tetratricopeptide repeat protein</fullName>
    </recommendedName>
</protein>